<name>A0A8R2QTG7_BOMMO</name>
<dbReference type="EnsemblMetazoa" id="XM_038012361.1">
    <property type="protein sequence ID" value="XP_037868289.1"/>
    <property type="gene ID" value="LOC101747115"/>
</dbReference>
<reference evidence="3" key="1">
    <citation type="journal article" date="2008" name="Insect Biochem. Mol. Biol.">
        <title>The genome of a lepidopteran model insect, the silkworm Bombyx mori.</title>
        <authorList>
            <consortium name="International Silkworm Genome Consortium"/>
        </authorList>
    </citation>
    <scope>NUCLEOTIDE SEQUENCE [LARGE SCALE GENOMIC DNA]</scope>
    <source>
        <strain evidence="3">p50T</strain>
    </source>
</reference>
<feature type="compositionally biased region" description="Low complexity" evidence="1">
    <location>
        <begin position="81"/>
        <end position="90"/>
    </location>
</feature>
<proteinExistence type="predicted"/>
<feature type="region of interest" description="Disordered" evidence="1">
    <location>
        <begin position="32"/>
        <end position="239"/>
    </location>
</feature>
<sequence length="289" mass="30195">MYNNYSQDVWLRARSSSDSVLTTGSISERINNLQQQATEPHQTSVGVTLQRNKSSLHAASQSALGGSMTSLSSAPTPRVPSPASSLSTSDLSDRPRSHGKPNLAPKPPGPAPDRPSPPPKKLIVNGKMASRTQSMRVPRSPPVSPPSPPSPGGRPAHLPPAPALPPVGTKNPASHFGTLRAPRVLRPPGVSPPPPPPPARHASLAHPPPPPPHHRQNSSGGDDPPAPAPPVRGSSMRAADLEARFAEMFHPATRFPPPDPFLRIDKGYSSATLAGNKAPAPPPPLRAGC</sequence>
<feature type="compositionally biased region" description="Polar residues" evidence="1">
    <location>
        <begin position="32"/>
        <end position="75"/>
    </location>
</feature>
<accession>A0A8R2QTG7</accession>
<evidence type="ECO:0000313" key="2">
    <source>
        <dbReference type="EnsemblMetazoa" id="XP_037868289.1"/>
    </source>
</evidence>
<dbReference type="PRINTS" id="PR01217">
    <property type="entry name" value="PRICHEXTENSN"/>
</dbReference>
<reference evidence="2" key="2">
    <citation type="submission" date="2022-06" db="UniProtKB">
        <authorList>
            <consortium name="EnsemblMetazoa"/>
        </authorList>
    </citation>
    <scope>IDENTIFICATION</scope>
    <source>
        <strain evidence="2">p50T (Dazao)</strain>
    </source>
</reference>
<protein>
    <submittedName>
        <fullName evidence="2">Uncharacterized protein</fullName>
    </submittedName>
</protein>
<feature type="compositionally biased region" description="Pro residues" evidence="1">
    <location>
        <begin position="139"/>
        <end position="165"/>
    </location>
</feature>
<dbReference type="RefSeq" id="XP_037868289.1">
    <property type="nucleotide sequence ID" value="XM_038012361.2"/>
</dbReference>
<dbReference type="Proteomes" id="UP000005204">
    <property type="component" value="Unassembled WGS sequence"/>
</dbReference>
<keyword evidence="3" id="KW-1185">Reference proteome</keyword>
<evidence type="ECO:0000313" key="3">
    <source>
        <dbReference type="Proteomes" id="UP000005204"/>
    </source>
</evidence>
<feature type="compositionally biased region" description="Pro residues" evidence="1">
    <location>
        <begin position="189"/>
        <end position="199"/>
    </location>
</feature>
<dbReference type="AlphaFoldDB" id="A0A8R2QTG7"/>
<dbReference type="GeneID" id="101747115"/>
<feature type="compositionally biased region" description="Pro residues" evidence="1">
    <location>
        <begin position="104"/>
        <end position="120"/>
    </location>
</feature>
<organism evidence="2 3">
    <name type="scientific">Bombyx mori</name>
    <name type="common">Silk moth</name>
    <dbReference type="NCBI Taxonomy" id="7091"/>
    <lineage>
        <taxon>Eukaryota</taxon>
        <taxon>Metazoa</taxon>
        <taxon>Ecdysozoa</taxon>
        <taxon>Arthropoda</taxon>
        <taxon>Hexapoda</taxon>
        <taxon>Insecta</taxon>
        <taxon>Pterygota</taxon>
        <taxon>Neoptera</taxon>
        <taxon>Endopterygota</taxon>
        <taxon>Lepidoptera</taxon>
        <taxon>Glossata</taxon>
        <taxon>Ditrysia</taxon>
        <taxon>Bombycoidea</taxon>
        <taxon>Bombycidae</taxon>
        <taxon>Bombycinae</taxon>
        <taxon>Bombyx</taxon>
    </lineage>
</organism>
<evidence type="ECO:0000256" key="1">
    <source>
        <dbReference type="SAM" id="MobiDB-lite"/>
    </source>
</evidence>